<dbReference type="EMBL" id="MEUA01000001">
    <property type="protein sequence ID" value="OGC16872.1"/>
    <property type="molecule type" value="Genomic_DNA"/>
</dbReference>
<protein>
    <submittedName>
        <fullName evidence="1">Uncharacterized protein</fullName>
    </submittedName>
</protein>
<gene>
    <name evidence="1" type="ORF">A2290_05100</name>
</gene>
<evidence type="ECO:0000313" key="2">
    <source>
        <dbReference type="Proteomes" id="UP000177905"/>
    </source>
</evidence>
<organism evidence="1 2">
    <name type="scientific">candidate division WOR-1 bacterium RIFOXYB2_FULL_36_35</name>
    <dbReference type="NCBI Taxonomy" id="1802578"/>
    <lineage>
        <taxon>Bacteria</taxon>
        <taxon>Bacillati</taxon>
        <taxon>Saganbacteria</taxon>
    </lineage>
</organism>
<accession>A0A1F4S8Z1</accession>
<evidence type="ECO:0000313" key="1">
    <source>
        <dbReference type="EMBL" id="OGC16872.1"/>
    </source>
</evidence>
<dbReference type="AlphaFoldDB" id="A0A1F4S8Z1"/>
<proteinExistence type="predicted"/>
<reference evidence="1 2" key="1">
    <citation type="journal article" date="2016" name="Nat. Commun.">
        <title>Thousands of microbial genomes shed light on interconnected biogeochemical processes in an aquifer system.</title>
        <authorList>
            <person name="Anantharaman K."/>
            <person name="Brown C.T."/>
            <person name="Hug L.A."/>
            <person name="Sharon I."/>
            <person name="Castelle C.J."/>
            <person name="Probst A.J."/>
            <person name="Thomas B.C."/>
            <person name="Singh A."/>
            <person name="Wilkins M.J."/>
            <person name="Karaoz U."/>
            <person name="Brodie E.L."/>
            <person name="Williams K.H."/>
            <person name="Hubbard S.S."/>
            <person name="Banfield J.F."/>
        </authorList>
    </citation>
    <scope>NUCLEOTIDE SEQUENCE [LARGE SCALE GENOMIC DNA]</scope>
</reference>
<dbReference type="Proteomes" id="UP000177905">
    <property type="component" value="Unassembled WGS sequence"/>
</dbReference>
<comment type="caution">
    <text evidence="1">The sequence shown here is derived from an EMBL/GenBank/DDBJ whole genome shotgun (WGS) entry which is preliminary data.</text>
</comment>
<sequence length="64" mass="7192">MPICIFFTIASPRPEPSSFCCIKWLEDIGEDLVRGKSRVVRVSEGEGLVLEKEKSCFFQSALIV</sequence>
<name>A0A1F4S8Z1_UNCSA</name>